<proteinExistence type="predicted"/>
<dbReference type="AlphaFoldDB" id="A0A5B1C8L9"/>
<keyword evidence="1" id="KW-0472">Membrane</keyword>
<keyword evidence="3" id="KW-1185">Reference proteome</keyword>
<protein>
    <submittedName>
        <fullName evidence="2">Uncharacterized protein</fullName>
    </submittedName>
</protein>
<feature type="transmembrane region" description="Helical" evidence="1">
    <location>
        <begin position="12"/>
        <end position="34"/>
    </location>
</feature>
<evidence type="ECO:0000256" key="1">
    <source>
        <dbReference type="SAM" id="Phobius"/>
    </source>
</evidence>
<gene>
    <name evidence="2" type="ORF">LF1_58540</name>
</gene>
<organism evidence="2 3">
    <name type="scientific">Rubripirellula obstinata</name>
    <dbReference type="NCBI Taxonomy" id="406547"/>
    <lineage>
        <taxon>Bacteria</taxon>
        <taxon>Pseudomonadati</taxon>
        <taxon>Planctomycetota</taxon>
        <taxon>Planctomycetia</taxon>
        <taxon>Pirellulales</taxon>
        <taxon>Pirellulaceae</taxon>
        <taxon>Rubripirellula</taxon>
    </lineage>
</organism>
<evidence type="ECO:0000313" key="2">
    <source>
        <dbReference type="EMBL" id="KAA1256856.1"/>
    </source>
</evidence>
<dbReference type="EMBL" id="VRLW01000018">
    <property type="protein sequence ID" value="KAA1256856.1"/>
    <property type="molecule type" value="Genomic_DNA"/>
</dbReference>
<name>A0A5B1C8L9_9BACT</name>
<reference evidence="2 3" key="1">
    <citation type="submission" date="2019-08" db="EMBL/GenBank/DDBJ databases">
        <title>Deep-cultivation of Planctomycetes and their phenomic and genomic characterization uncovers novel biology.</title>
        <authorList>
            <person name="Wiegand S."/>
            <person name="Jogler M."/>
            <person name="Boedeker C."/>
            <person name="Pinto D."/>
            <person name="Vollmers J."/>
            <person name="Rivas-Marin E."/>
            <person name="Kohn T."/>
            <person name="Peeters S.H."/>
            <person name="Heuer A."/>
            <person name="Rast P."/>
            <person name="Oberbeckmann S."/>
            <person name="Bunk B."/>
            <person name="Jeske O."/>
            <person name="Meyerdierks A."/>
            <person name="Storesund J.E."/>
            <person name="Kallscheuer N."/>
            <person name="Luecker S."/>
            <person name="Lage O.M."/>
            <person name="Pohl T."/>
            <person name="Merkel B.J."/>
            <person name="Hornburger P."/>
            <person name="Mueller R.-W."/>
            <person name="Bruemmer F."/>
            <person name="Labrenz M."/>
            <person name="Spormann A.M."/>
            <person name="Op Den Camp H."/>
            <person name="Overmann J."/>
            <person name="Amann R."/>
            <person name="Jetten M.S.M."/>
            <person name="Mascher T."/>
            <person name="Medema M.H."/>
            <person name="Devos D.P."/>
            <person name="Kaster A.-K."/>
            <person name="Ovreas L."/>
            <person name="Rohde M."/>
            <person name="Galperin M.Y."/>
            <person name="Jogler C."/>
        </authorList>
    </citation>
    <scope>NUCLEOTIDE SEQUENCE [LARGE SCALE GENOMIC DNA]</scope>
    <source>
        <strain evidence="2 3">LF1</strain>
    </source>
</reference>
<accession>A0A5B1C8L9</accession>
<keyword evidence="1" id="KW-1133">Transmembrane helix</keyword>
<dbReference type="Proteomes" id="UP000322699">
    <property type="component" value="Unassembled WGS sequence"/>
</dbReference>
<comment type="caution">
    <text evidence="2">The sequence shown here is derived from an EMBL/GenBank/DDBJ whole genome shotgun (WGS) entry which is preliminary data.</text>
</comment>
<sequence>MMQDGKSPFVATVLGVICIANLLYVGWRLTLALARMAQLGLRSYDRVPCGSFCLPSTATGETHFRHERC</sequence>
<evidence type="ECO:0000313" key="3">
    <source>
        <dbReference type="Proteomes" id="UP000322699"/>
    </source>
</evidence>
<keyword evidence="1" id="KW-0812">Transmembrane</keyword>